<sequence>MLILLKVIDNMLNTILYKKIKLTDDVVKKFEVIRAFKYKQSLTKNLAWSYYGELLLTSNENDSLTIYSLSKGNSLKTLHSKNCGVDVIRFLNNSNDVIVCSTRSSNLEHKQFLRFWDIKENKYLKSLPQIGNICELNGICVNQNKKLMLVNSDDGHVKLYYINCDTPLVLYKSDFMRPVSCFDNEGVIFAASFGKQEIHFYDLLMYDSGEYNIFNLKSNMDKNEFITNLLFTPNNKFIIISTNENKHFKIDSITGQYICSYNYPTYQENDNYFDINNNLSNEKNNISNSTINFCNQSNHIKNNNLNYNFEYSENDFFLPTITPDGQYIMCGWKDSGIHVWNENGNYITSLYGHEGPPKNVNFNPKCSILASSCLNVALWQPSL</sequence>
<dbReference type="PANTHER" id="PTHR19861">
    <property type="entry name" value="WD40 REPEAT PROTEIN SWD2"/>
    <property type="match status" value="1"/>
</dbReference>
<comment type="similarity">
    <text evidence="2">Belongs to the WD repeat SWD2 family.</text>
</comment>
<reference evidence="6" key="1">
    <citation type="submission" date="2015-04" db="EMBL/GenBank/DDBJ databases">
        <authorList>
            <consortium name="Pathogen Informatics"/>
        </authorList>
    </citation>
    <scope>NUCLEOTIDE SEQUENCE [LARGE SCALE GENOMIC DNA]</scope>
    <source>
        <strain evidence="6">8A</strain>
    </source>
</reference>
<dbReference type="SUPFAM" id="SSF50978">
    <property type="entry name" value="WD40 repeat-like"/>
    <property type="match status" value="1"/>
</dbReference>
<evidence type="ECO:0000256" key="2">
    <source>
        <dbReference type="ARBA" id="ARBA00005616"/>
    </source>
</evidence>
<dbReference type="InterPro" id="IPR001680">
    <property type="entry name" value="WD40_rpt"/>
</dbReference>
<evidence type="ECO:0000256" key="1">
    <source>
        <dbReference type="ARBA" id="ARBA00004123"/>
    </source>
</evidence>
<organism evidence="6 7">
    <name type="scientific">Plasmodium gallinaceum</name>
    <dbReference type="NCBI Taxonomy" id="5849"/>
    <lineage>
        <taxon>Eukaryota</taxon>
        <taxon>Sar</taxon>
        <taxon>Alveolata</taxon>
        <taxon>Apicomplexa</taxon>
        <taxon>Aconoidasida</taxon>
        <taxon>Haemosporida</taxon>
        <taxon>Plasmodiidae</taxon>
        <taxon>Plasmodium</taxon>
        <taxon>Plasmodium (Haemamoeba)</taxon>
    </lineage>
</organism>
<dbReference type="GO" id="GO:0048188">
    <property type="term" value="C:Set1C/COMPASS complex"/>
    <property type="evidence" value="ECO:0007669"/>
    <property type="project" value="TreeGrafter"/>
</dbReference>
<keyword evidence="4" id="KW-0677">Repeat</keyword>
<dbReference type="PANTHER" id="PTHR19861:SF0">
    <property type="entry name" value="WD REPEAT-CONTAINING PROTEIN 82"/>
    <property type="match status" value="1"/>
</dbReference>
<dbReference type="Proteomes" id="UP000220797">
    <property type="component" value="Unassembled WGS sequence"/>
</dbReference>
<dbReference type="SMART" id="SM00320">
    <property type="entry name" value="WD40"/>
    <property type="match status" value="5"/>
</dbReference>
<dbReference type="GeneID" id="39733178"/>
<evidence type="ECO:0000313" key="6">
    <source>
        <dbReference type="EMBL" id="CRG97065.1"/>
    </source>
</evidence>
<evidence type="ECO:0000256" key="4">
    <source>
        <dbReference type="ARBA" id="ARBA00022737"/>
    </source>
</evidence>
<keyword evidence="7" id="KW-1185">Reference proteome</keyword>
<evidence type="ECO:0000313" key="7">
    <source>
        <dbReference type="Proteomes" id="UP000220797"/>
    </source>
</evidence>
<protein>
    <submittedName>
        <fullName evidence="6">Microtubule associated katanin, putative</fullName>
    </submittedName>
</protein>
<dbReference type="InterPro" id="IPR036322">
    <property type="entry name" value="WD40_repeat_dom_sf"/>
</dbReference>
<dbReference type="VEuPathDB" id="PlasmoDB:PGAL8A_00464500"/>
<name>A0A1J1GWZ2_PLAGA</name>
<dbReference type="OrthoDB" id="27537at2759"/>
<accession>A0A1J1GWZ2</accession>
<dbReference type="RefSeq" id="XP_028529868.1">
    <property type="nucleotide sequence ID" value="XM_028673413.1"/>
</dbReference>
<dbReference type="Gene3D" id="2.130.10.10">
    <property type="entry name" value="YVTN repeat-like/Quinoprotein amine dehydrogenase"/>
    <property type="match status" value="2"/>
</dbReference>
<comment type="subcellular location">
    <subcellularLocation>
        <location evidence="1">Nucleus</location>
    </subcellularLocation>
</comment>
<dbReference type="GO" id="GO:0016070">
    <property type="term" value="P:RNA metabolic process"/>
    <property type="evidence" value="ECO:0007669"/>
    <property type="project" value="UniProtKB-ARBA"/>
</dbReference>
<dbReference type="OMA" id="HNEGYIR"/>
<keyword evidence="3" id="KW-0853">WD repeat</keyword>
<dbReference type="EMBL" id="CVMV01000083">
    <property type="protein sequence ID" value="CRG97065.1"/>
    <property type="molecule type" value="Genomic_DNA"/>
</dbReference>
<dbReference type="GO" id="GO:0003682">
    <property type="term" value="F:chromatin binding"/>
    <property type="evidence" value="ECO:0007669"/>
    <property type="project" value="TreeGrafter"/>
</dbReference>
<dbReference type="InterPro" id="IPR015943">
    <property type="entry name" value="WD40/YVTN_repeat-like_dom_sf"/>
</dbReference>
<dbReference type="InterPro" id="IPR037867">
    <property type="entry name" value="Swd2/WDR82"/>
</dbReference>
<evidence type="ECO:0000256" key="5">
    <source>
        <dbReference type="ARBA" id="ARBA00023242"/>
    </source>
</evidence>
<dbReference type="AlphaFoldDB" id="A0A1J1GWZ2"/>
<gene>
    <name evidence="6" type="ORF">PGAL8A_00464500</name>
</gene>
<evidence type="ECO:0000256" key="3">
    <source>
        <dbReference type="ARBA" id="ARBA00022574"/>
    </source>
</evidence>
<proteinExistence type="inferred from homology"/>
<keyword evidence="5" id="KW-0539">Nucleus</keyword>
<comment type="caution">
    <text evidence="6">The sequence shown here is derived from an EMBL/GenBank/DDBJ whole genome shotgun (WGS) entry which is preliminary data.</text>
</comment>